<feature type="domain" description="Methyltransferase type 11" evidence="1">
    <location>
        <begin position="14"/>
        <end position="110"/>
    </location>
</feature>
<accession>A0A975NWU0</accession>
<keyword evidence="2" id="KW-0808">Transferase</keyword>
<evidence type="ECO:0000259" key="1">
    <source>
        <dbReference type="Pfam" id="PF08241"/>
    </source>
</evidence>
<dbReference type="Gene3D" id="3.40.50.150">
    <property type="entry name" value="Vaccinia Virus protein VP39"/>
    <property type="match status" value="1"/>
</dbReference>
<dbReference type="EMBL" id="CP076136">
    <property type="protein sequence ID" value="QWG22029.1"/>
    <property type="molecule type" value="Genomic_DNA"/>
</dbReference>
<evidence type="ECO:0000313" key="3">
    <source>
        <dbReference type="Proteomes" id="UP000676951"/>
    </source>
</evidence>
<dbReference type="InterPro" id="IPR052356">
    <property type="entry name" value="Thiol_S-MT"/>
</dbReference>
<proteinExistence type="predicted"/>
<dbReference type="GO" id="GO:0008757">
    <property type="term" value="F:S-adenosylmethionine-dependent methyltransferase activity"/>
    <property type="evidence" value="ECO:0007669"/>
    <property type="project" value="InterPro"/>
</dbReference>
<dbReference type="RefSeq" id="WP_215602798.1">
    <property type="nucleotide sequence ID" value="NZ_CP076136.1"/>
</dbReference>
<reference evidence="2 3" key="1">
    <citation type="submission" date="2021-06" db="EMBL/GenBank/DDBJ databases">
        <title>Bradyrhizobium sp. S2-11-4 Genome sequencing.</title>
        <authorList>
            <person name="Jin L."/>
        </authorList>
    </citation>
    <scope>NUCLEOTIDE SEQUENCE [LARGE SCALE GENOMIC DNA]</scope>
    <source>
        <strain evidence="2 3">S2-11-4</strain>
    </source>
</reference>
<dbReference type="InterPro" id="IPR029063">
    <property type="entry name" value="SAM-dependent_MTases_sf"/>
</dbReference>
<keyword evidence="2" id="KW-0489">Methyltransferase</keyword>
<dbReference type="AlphaFoldDB" id="A0A975NWU0"/>
<name>A0A975NWU0_9BRAD</name>
<dbReference type="PANTHER" id="PTHR45036">
    <property type="entry name" value="METHYLTRANSFERASE LIKE 7B"/>
    <property type="match status" value="1"/>
</dbReference>
<sequence length="199" mass="21619">MRKRIVPRAKGVVVEVGFGSGLNLPFYDPKRVHLLIGIEPDEAMIKLAQEELDKTAFPAELRQGVGEKLPLKDAMADTVVVTYAFCTIPEPARALDEIRRVLKPGGQLLFCEHARADGWRGSLQRGLNGAWSGLFGGCNLTRDPVSVIEAAGFTTADVVVEGFSLPRMLLGMHYSGQAQVRRENATGLMSEKREAEGAG</sequence>
<dbReference type="Pfam" id="PF08241">
    <property type="entry name" value="Methyltransf_11"/>
    <property type="match status" value="1"/>
</dbReference>
<dbReference type="CDD" id="cd02440">
    <property type="entry name" value="AdoMet_MTases"/>
    <property type="match status" value="1"/>
</dbReference>
<protein>
    <submittedName>
        <fullName evidence="2">Class I SAM-dependent methyltransferase</fullName>
    </submittedName>
</protein>
<keyword evidence="3" id="KW-1185">Reference proteome</keyword>
<gene>
    <name evidence="2" type="ORF">KMZ93_18825</name>
</gene>
<dbReference type="InterPro" id="IPR013216">
    <property type="entry name" value="Methyltransf_11"/>
</dbReference>
<dbReference type="PANTHER" id="PTHR45036:SF1">
    <property type="entry name" value="METHYLTRANSFERASE LIKE 7A"/>
    <property type="match status" value="1"/>
</dbReference>
<organism evidence="2 3">
    <name type="scientific">Bradyrhizobium sediminis</name>
    <dbReference type="NCBI Taxonomy" id="2840469"/>
    <lineage>
        <taxon>Bacteria</taxon>
        <taxon>Pseudomonadati</taxon>
        <taxon>Pseudomonadota</taxon>
        <taxon>Alphaproteobacteria</taxon>
        <taxon>Hyphomicrobiales</taxon>
        <taxon>Nitrobacteraceae</taxon>
        <taxon>Bradyrhizobium</taxon>
    </lineage>
</organism>
<evidence type="ECO:0000313" key="2">
    <source>
        <dbReference type="EMBL" id="QWG22029.1"/>
    </source>
</evidence>
<dbReference type="SUPFAM" id="SSF53335">
    <property type="entry name" value="S-adenosyl-L-methionine-dependent methyltransferases"/>
    <property type="match status" value="1"/>
</dbReference>
<dbReference type="GO" id="GO:0032259">
    <property type="term" value="P:methylation"/>
    <property type="evidence" value="ECO:0007669"/>
    <property type="project" value="UniProtKB-KW"/>
</dbReference>
<dbReference type="Proteomes" id="UP000676951">
    <property type="component" value="Chromosome"/>
</dbReference>